<name>A0A3N0V9G1_9GAMM</name>
<dbReference type="Gene3D" id="3.30.420.270">
    <property type="match status" value="1"/>
</dbReference>
<gene>
    <name evidence="10 11" type="primary">tolR</name>
    <name evidence="11" type="ORF">ED208_09770</name>
</gene>
<reference evidence="11 12" key="1">
    <citation type="submission" date="2018-10" db="EMBL/GenBank/DDBJ databases">
        <authorList>
            <person name="Chen W.-M."/>
        </authorList>
    </citation>
    <scope>NUCLEOTIDE SEQUENCE [LARGE SCALE GENOMIC DNA]</scope>
    <source>
        <strain evidence="11 12">THS-13</strain>
    </source>
</reference>
<evidence type="ECO:0000256" key="4">
    <source>
        <dbReference type="ARBA" id="ARBA00022519"/>
    </source>
</evidence>
<dbReference type="InterPro" id="IPR003400">
    <property type="entry name" value="ExbD"/>
</dbReference>
<feature type="transmembrane region" description="Helical" evidence="10">
    <location>
        <begin position="21"/>
        <end position="44"/>
    </location>
</feature>
<comment type="similarity">
    <text evidence="2 10">Belongs to the ExbD/TolR family.</text>
</comment>
<keyword evidence="9 10" id="KW-0131">Cell cycle</keyword>
<dbReference type="PANTHER" id="PTHR30558:SF7">
    <property type="entry name" value="TOL-PAL SYSTEM PROTEIN TOLR"/>
    <property type="match status" value="1"/>
</dbReference>
<evidence type="ECO:0000256" key="5">
    <source>
        <dbReference type="ARBA" id="ARBA00022618"/>
    </source>
</evidence>
<organism evidence="11 12">
    <name type="scientific">Stagnimonas aquatica</name>
    <dbReference type="NCBI Taxonomy" id="2689987"/>
    <lineage>
        <taxon>Bacteria</taxon>
        <taxon>Pseudomonadati</taxon>
        <taxon>Pseudomonadota</taxon>
        <taxon>Gammaproteobacteria</taxon>
        <taxon>Nevskiales</taxon>
        <taxon>Nevskiaceae</taxon>
        <taxon>Stagnimonas</taxon>
    </lineage>
</organism>
<dbReference type="PANTHER" id="PTHR30558">
    <property type="entry name" value="EXBD MEMBRANE COMPONENT OF PMF-DRIVEN MACROMOLECULE IMPORT SYSTEM"/>
    <property type="match status" value="1"/>
</dbReference>
<dbReference type="InterPro" id="IPR014168">
    <property type="entry name" value="Tol-Pal_TolR"/>
</dbReference>
<comment type="caution">
    <text evidence="11">The sequence shown here is derived from an EMBL/GenBank/DDBJ whole genome shotgun (WGS) entry which is preliminary data.</text>
</comment>
<accession>A0A3N0V9G1</accession>
<proteinExistence type="inferred from homology"/>
<protein>
    <recommendedName>
        <fullName evidence="10">Tol-Pal system protein TolR</fullName>
    </recommendedName>
</protein>
<evidence type="ECO:0000313" key="12">
    <source>
        <dbReference type="Proteomes" id="UP000282106"/>
    </source>
</evidence>
<comment type="subcellular location">
    <subcellularLocation>
        <location evidence="10">Cell inner membrane</location>
        <topology evidence="10">Single-pass membrane protein</topology>
    </subcellularLocation>
    <subcellularLocation>
        <location evidence="1">Cell membrane</location>
        <topology evidence="1">Single-pass membrane protein</topology>
    </subcellularLocation>
</comment>
<keyword evidence="3 10" id="KW-1003">Cell membrane</keyword>
<comment type="subunit">
    <text evidence="10">The Tol-Pal system is composed of five core proteins: the inner membrane proteins TolA, TolQ and TolR, the periplasmic protein TolB and the outer membrane protein Pal. They form a network linking the inner and outer membranes and the peptidoglycan layer.</text>
</comment>
<evidence type="ECO:0000313" key="11">
    <source>
        <dbReference type="EMBL" id="ROH89423.1"/>
    </source>
</evidence>
<evidence type="ECO:0000256" key="1">
    <source>
        <dbReference type="ARBA" id="ARBA00004162"/>
    </source>
</evidence>
<evidence type="ECO:0000256" key="8">
    <source>
        <dbReference type="ARBA" id="ARBA00023136"/>
    </source>
</evidence>
<evidence type="ECO:0000256" key="9">
    <source>
        <dbReference type="ARBA" id="ARBA00023306"/>
    </source>
</evidence>
<keyword evidence="12" id="KW-1185">Reference proteome</keyword>
<dbReference type="GO" id="GO:0051301">
    <property type="term" value="P:cell division"/>
    <property type="evidence" value="ECO:0007669"/>
    <property type="project" value="UniProtKB-UniRule"/>
</dbReference>
<keyword evidence="8 10" id="KW-0472">Membrane</keyword>
<dbReference type="NCBIfam" id="TIGR02801">
    <property type="entry name" value="tolR"/>
    <property type="match status" value="1"/>
</dbReference>
<dbReference type="GO" id="GO:0015031">
    <property type="term" value="P:protein transport"/>
    <property type="evidence" value="ECO:0007669"/>
    <property type="project" value="InterPro"/>
</dbReference>
<dbReference type="Pfam" id="PF02472">
    <property type="entry name" value="ExbD"/>
    <property type="match status" value="1"/>
</dbReference>
<evidence type="ECO:0000256" key="3">
    <source>
        <dbReference type="ARBA" id="ARBA00022475"/>
    </source>
</evidence>
<keyword evidence="6 10" id="KW-0812">Transmembrane</keyword>
<dbReference type="Proteomes" id="UP000282106">
    <property type="component" value="Unassembled WGS sequence"/>
</dbReference>
<dbReference type="HAMAP" id="MF_02203">
    <property type="entry name" value="TolR"/>
    <property type="match status" value="1"/>
</dbReference>
<evidence type="ECO:0000256" key="6">
    <source>
        <dbReference type="ARBA" id="ARBA00022692"/>
    </source>
</evidence>
<dbReference type="AlphaFoldDB" id="A0A3N0V9G1"/>
<keyword evidence="5 10" id="KW-0132">Cell division</keyword>
<keyword evidence="7 10" id="KW-1133">Transmembrane helix</keyword>
<evidence type="ECO:0000256" key="7">
    <source>
        <dbReference type="ARBA" id="ARBA00022989"/>
    </source>
</evidence>
<comment type="function">
    <text evidence="10">Part of the Tol-Pal system, which plays a role in outer membrane invagination during cell division and is important for maintaining outer membrane integrity.</text>
</comment>
<keyword evidence="4 10" id="KW-0997">Cell inner membrane</keyword>
<dbReference type="GO" id="GO:0005886">
    <property type="term" value="C:plasma membrane"/>
    <property type="evidence" value="ECO:0007669"/>
    <property type="project" value="UniProtKB-SubCell"/>
</dbReference>
<sequence length="152" mass="16471">MAGSIQTGRSSGRRRLNAEINVVPYIDVMLVLLIIFMVTAPLLVQGVEVELPQASSEPVVVEDEPVTLTVDARGRYFLDIGTETGKPLSDEEVVQRVGAVLRNKPQTNILIRGDTKVDYGRVLNGMALLQKGGATKLGFITEPPDAGKSKQR</sequence>
<dbReference type="RefSeq" id="WP_123211720.1">
    <property type="nucleotide sequence ID" value="NZ_RJVO01000004.1"/>
</dbReference>
<dbReference type="InParanoid" id="A0A3N0V9G1"/>
<evidence type="ECO:0000256" key="10">
    <source>
        <dbReference type="HAMAP-Rule" id="MF_02203"/>
    </source>
</evidence>
<evidence type="ECO:0000256" key="2">
    <source>
        <dbReference type="ARBA" id="ARBA00005811"/>
    </source>
</evidence>
<dbReference type="FunCoup" id="A0A3N0V9G1">
    <property type="interactions" value="140"/>
</dbReference>
<dbReference type="EMBL" id="RJVO01000004">
    <property type="protein sequence ID" value="ROH89423.1"/>
    <property type="molecule type" value="Genomic_DNA"/>
</dbReference>
<dbReference type="GO" id="GO:0022857">
    <property type="term" value="F:transmembrane transporter activity"/>
    <property type="evidence" value="ECO:0007669"/>
    <property type="project" value="InterPro"/>
</dbReference>